<sequence length="128" mass="14806">MPQLDHFSFFSQVFWVLFFFTVFYFLNLRQTLPSVASILKVRRRVLQKSHDTFENMQVNKSGTVVGSHTEFFSFVKVFAFVSFSSTVTSSLGFLQAPFVKISFDSEFKKVAPKVLALRMFSLFSRKTS</sequence>
<geneLocation type="mitochondrion" evidence="9"/>
<evidence type="ECO:0000256" key="3">
    <source>
        <dbReference type="ARBA" id="ARBA00022989"/>
    </source>
</evidence>
<feature type="transmembrane region" description="Helical" evidence="7">
    <location>
        <begin position="6"/>
        <end position="26"/>
    </location>
</feature>
<dbReference type="EMBL" id="MN564259">
    <property type="protein sequence ID" value="QHD45382.1"/>
    <property type="molecule type" value="Genomic_DNA"/>
</dbReference>
<dbReference type="AlphaFoldDB" id="A0A6B9PCM9"/>
<evidence type="ECO:0000259" key="8">
    <source>
        <dbReference type="Pfam" id="PF02326"/>
    </source>
</evidence>
<evidence type="ECO:0000256" key="4">
    <source>
        <dbReference type="ARBA" id="ARBA00023128"/>
    </source>
</evidence>
<name>A0A6B9PCM9_9EUKA</name>
<keyword evidence="2 7" id="KW-0812">Transmembrane</keyword>
<organism evidence="9">
    <name type="scientific">Pavlova sp. NIVA-4/92</name>
    <dbReference type="NCBI Taxonomy" id="2686093"/>
    <lineage>
        <taxon>Eukaryota</taxon>
        <taxon>Haptista</taxon>
        <taxon>Haptophyta</taxon>
        <taxon>Pavlovophyceae</taxon>
        <taxon>Pavlovales</taxon>
        <taxon>Pavlovaceae</taxon>
        <taxon>Pavlova</taxon>
    </lineage>
</organism>
<gene>
    <name evidence="9" type="primary">atp8</name>
</gene>
<accession>A0A6B9PCM9</accession>
<evidence type="ECO:0000256" key="7">
    <source>
        <dbReference type="SAM" id="Phobius"/>
    </source>
</evidence>
<protein>
    <submittedName>
        <fullName evidence="9">ATP synthase F0 subunit 8</fullName>
    </submittedName>
</protein>
<keyword evidence="3 7" id="KW-1133">Transmembrane helix</keyword>
<keyword evidence="5 7" id="KW-0472">Membrane</keyword>
<comment type="subcellular location">
    <subcellularLocation>
        <location evidence="1">Mitochondrion membrane</location>
    </subcellularLocation>
</comment>
<keyword evidence="6" id="KW-0066">ATP synthesis</keyword>
<proteinExistence type="predicted"/>
<keyword evidence="4 9" id="KW-0496">Mitochondrion</keyword>
<feature type="domain" description="ATP synthase YMF19-like N-terminal" evidence="8">
    <location>
        <begin position="2"/>
        <end position="79"/>
    </location>
</feature>
<dbReference type="Pfam" id="PF02326">
    <property type="entry name" value="YMF19"/>
    <property type="match status" value="1"/>
</dbReference>
<evidence type="ECO:0000256" key="1">
    <source>
        <dbReference type="ARBA" id="ARBA00004325"/>
    </source>
</evidence>
<reference evidence="9" key="1">
    <citation type="submission" date="2019-10" db="EMBL/GenBank/DDBJ databases">
        <authorList>
            <person name="Hulatt C.J."/>
            <person name="Posewitz M.C."/>
        </authorList>
    </citation>
    <scope>NUCLEOTIDE SEQUENCE</scope>
    <source>
        <strain evidence="9">NIVA-4/92</strain>
    </source>
</reference>
<dbReference type="InterPro" id="IPR003319">
    <property type="entry name" value="YMF19-like_N"/>
</dbReference>
<evidence type="ECO:0000313" key="9">
    <source>
        <dbReference type="EMBL" id="QHD45382.1"/>
    </source>
</evidence>
<evidence type="ECO:0000256" key="5">
    <source>
        <dbReference type="ARBA" id="ARBA00023136"/>
    </source>
</evidence>
<evidence type="ECO:0000256" key="2">
    <source>
        <dbReference type="ARBA" id="ARBA00022692"/>
    </source>
</evidence>
<dbReference type="GO" id="GO:0031966">
    <property type="term" value="C:mitochondrial membrane"/>
    <property type="evidence" value="ECO:0007669"/>
    <property type="project" value="UniProtKB-SubCell"/>
</dbReference>
<evidence type="ECO:0000256" key="6">
    <source>
        <dbReference type="ARBA" id="ARBA00023310"/>
    </source>
</evidence>
<dbReference type="GO" id="GO:0006754">
    <property type="term" value="P:ATP biosynthetic process"/>
    <property type="evidence" value="ECO:0007669"/>
    <property type="project" value="UniProtKB-KW"/>
</dbReference>